<evidence type="ECO:0000256" key="1">
    <source>
        <dbReference type="SAM" id="Phobius"/>
    </source>
</evidence>
<dbReference type="EMBL" id="MCAQ01000029">
    <property type="protein sequence ID" value="RKF30953.1"/>
    <property type="molecule type" value="Genomic_DNA"/>
</dbReference>
<organism evidence="2 3">
    <name type="scientific">Sphingobacterium siyangense</name>
    <dbReference type="NCBI Taxonomy" id="459529"/>
    <lineage>
        <taxon>Bacteria</taxon>
        <taxon>Pseudomonadati</taxon>
        <taxon>Bacteroidota</taxon>
        <taxon>Sphingobacteriia</taxon>
        <taxon>Sphingobacteriales</taxon>
        <taxon>Sphingobacteriaceae</taxon>
        <taxon>Sphingobacterium</taxon>
    </lineage>
</organism>
<dbReference type="RefSeq" id="WP_120336376.1">
    <property type="nucleotide sequence ID" value="NZ_MCAQ01000029.1"/>
</dbReference>
<keyword evidence="3" id="KW-1185">Reference proteome</keyword>
<proteinExistence type="predicted"/>
<name>A0A420FD79_9SPHI</name>
<keyword evidence="1" id="KW-1133">Transmembrane helix</keyword>
<dbReference type="AlphaFoldDB" id="A0A420FD79"/>
<feature type="transmembrane region" description="Helical" evidence="1">
    <location>
        <begin position="5"/>
        <end position="24"/>
    </location>
</feature>
<evidence type="ECO:0000313" key="3">
    <source>
        <dbReference type="Proteomes" id="UP000286402"/>
    </source>
</evidence>
<evidence type="ECO:0000313" key="2">
    <source>
        <dbReference type="EMBL" id="RKF30953.1"/>
    </source>
</evidence>
<comment type="caution">
    <text evidence="2">The sequence shown here is derived from an EMBL/GenBank/DDBJ whole genome shotgun (WGS) entry which is preliminary data.</text>
</comment>
<accession>A0A420FD79</accession>
<dbReference type="Proteomes" id="UP000286402">
    <property type="component" value="Unassembled WGS sequence"/>
</dbReference>
<feature type="transmembrane region" description="Helical" evidence="1">
    <location>
        <begin position="63"/>
        <end position="83"/>
    </location>
</feature>
<protein>
    <submittedName>
        <fullName evidence="2">Uncharacterized protein</fullName>
    </submittedName>
</protein>
<sequence>MKKIAVHLASMTISLIWLVIYQQTWNPFSLKGPQFLKFYLILLMGFYTSVLSLKFLQKPISKTVRYFMLMILLLGIIKLLKGLYLGKPIGYLTILLMIEVVVISLHIDNKRSER</sequence>
<gene>
    <name evidence="2" type="ORF">BCY89_18670</name>
</gene>
<keyword evidence="1" id="KW-0812">Transmembrane</keyword>
<feature type="transmembrane region" description="Helical" evidence="1">
    <location>
        <begin position="36"/>
        <end position="56"/>
    </location>
</feature>
<feature type="transmembrane region" description="Helical" evidence="1">
    <location>
        <begin position="89"/>
        <end position="107"/>
    </location>
</feature>
<reference evidence="2 3" key="1">
    <citation type="submission" date="2016-07" db="EMBL/GenBank/DDBJ databases">
        <title>Genome analysis of Sphingobacterium siyangense T12B17.</title>
        <authorList>
            <person name="Xu D."/>
            <person name="Su Y."/>
            <person name="Zheng S."/>
        </authorList>
    </citation>
    <scope>NUCLEOTIDE SEQUENCE [LARGE SCALE GENOMIC DNA]</scope>
    <source>
        <strain evidence="2 3">T12B17</strain>
    </source>
</reference>
<keyword evidence="1" id="KW-0472">Membrane</keyword>